<dbReference type="InterPro" id="IPR013491">
    <property type="entry name" value="Tape_meas_N"/>
</dbReference>
<gene>
    <name evidence="3" type="ORF">JFN88_10585</name>
</gene>
<dbReference type="Pfam" id="PF20155">
    <property type="entry name" value="TMP_3"/>
    <property type="match status" value="1"/>
</dbReference>
<feature type="transmembrane region" description="Helical" evidence="1">
    <location>
        <begin position="526"/>
        <end position="545"/>
    </location>
</feature>
<comment type="caution">
    <text evidence="3">The sequence shown here is derived from an EMBL/GenBank/DDBJ whole genome shotgun (WGS) entry which is preliminary data.</text>
</comment>
<feature type="transmembrane region" description="Helical" evidence="1">
    <location>
        <begin position="638"/>
        <end position="665"/>
    </location>
</feature>
<protein>
    <recommendedName>
        <fullName evidence="2">Tape measure protein N-terminal domain-containing protein</fullName>
    </recommendedName>
</protein>
<evidence type="ECO:0000256" key="1">
    <source>
        <dbReference type="SAM" id="Phobius"/>
    </source>
</evidence>
<keyword evidence="4" id="KW-1185">Reference proteome</keyword>
<reference evidence="3" key="1">
    <citation type="submission" date="2020-12" db="EMBL/GenBank/DDBJ databases">
        <authorList>
            <person name="Huq M.A."/>
        </authorList>
    </citation>
    <scope>NUCLEOTIDE SEQUENCE</scope>
    <source>
        <strain evidence="3">MAHUQ-46</strain>
    </source>
</reference>
<feature type="transmembrane region" description="Helical" evidence="1">
    <location>
        <begin position="362"/>
        <end position="381"/>
    </location>
</feature>
<feature type="domain" description="Tape measure protein N-terminal" evidence="2">
    <location>
        <begin position="72"/>
        <end position="236"/>
    </location>
</feature>
<keyword evidence="1" id="KW-0472">Membrane</keyword>
<dbReference type="RefSeq" id="WP_233167688.1">
    <property type="nucleotide sequence ID" value="NZ_JAELUP010000041.1"/>
</dbReference>
<sequence>MSREFTMGIRLNYYDNDFTRGIREATKQTNSFRNGLVAAERGASGLTSAIGKVAVALGGMAAVKKGFSWLIGANADMEQYENTLSVVLKSHEKAVETLSWAKEFAAQTPFEIPQVVEATTKLSAYGMEARKVLGITGDMASVMGKSLDQAVEALADAQTGELERLKEFGIRKDMLEAQAKLLGSNPINNQGQITDIKAFNAALFSLMEERFKGGMAKQSESFKGMISNAKDFMGNLGQQLGEPLFERLKMSLKSLLETLNQLQKSGAIDRFVAKAHKGFAAISEGVFKAQRLAVTGFRAIQKASAPVFAFIQKNWANIKPYVQGVAIAIGAVVSIMTAMKSATLVASVALRLLSAAMLTNPIGWIILAIGLLIGWFIKLNGGIDGAKQKLMGWLASAKKFGAAIGAIFKGDGDKGGGMLESLGFNDKQTGALTKGVAVVKQVATQIVTAFQWVQAQAVKYWPVIQATVKQVIAQIVTAFQWLQAQAAKYWPVIQGAVVKAWNYIQANVIPVVKGIAKDVIGMWVKIYNIVVPFVKALVPVLVNAWQTIWKVLQPLAAALGRLFMTLAPIVLKLVAGIYKFVTTYLPPVLAVVMSIFQTILTTAIPIVASIVAGIIQGFTAVVNWFTTIWPMIQKVIEVWWNYIQFVWAAIGPFIMAAIQIIISVIKNGFMFILGIVKFVWNTIKSIIQIAWAIISGIIQTALGILTGDWEKAWEGFKSIFTGVWDGITNFLGGVGTLFYDSGKAIINTLVDGIKSVAMAPVNAVKNIFGKVRDLLPFSDAKKGPLSELTYSGGAIMTTISKGVRTQAGSLTKTVNSAFSNLGLTEQAESMQNFMQKSVSDMGITAALQILENGPVVNIAAPVAPMAAPVVNMAAPVAPMAAPVVNMATPVAPMAAPVAPMAAPVAPMAAPVAPMAAPVVNMAAPVVNMAAPIAPMAAPVVNMAAPIA</sequence>
<feature type="transmembrane region" description="Helical" evidence="1">
    <location>
        <begin position="685"/>
        <end position="707"/>
    </location>
</feature>
<evidence type="ECO:0000313" key="3">
    <source>
        <dbReference type="EMBL" id="MBJ6361735.1"/>
    </source>
</evidence>
<organism evidence="3 4">
    <name type="scientific">Paenibacillus roseus</name>
    <dbReference type="NCBI Taxonomy" id="2798579"/>
    <lineage>
        <taxon>Bacteria</taxon>
        <taxon>Bacillati</taxon>
        <taxon>Bacillota</taxon>
        <taxon>Bacilli</taxon>
        <taxon>Bacillales</taxon>
        <taxon>Paenibacillaceae</taxon>
        <taxon>Paenibacillus</taxon>
    </lineage>
</organism>
<keyword evidence="1" id="KW-1133">Transmembrane helix</keyword>
<feature type="transmembrane region" description="Helical" evidence="1">
    <location>
        <begin position="325"/>
        <end position="350"/>
    </location>
</feature>
<dbReference type="EMBL" id="JAELUP010000041">
    <property type="protein sequence ID" value="MBJ6361735.1"/>
    <property type="molecule type" value="Genomic_DNA"/>
</dbReference>
<dbReference type="Proteomes" id="UP000640274">
    <property type="component" value="Unassembled WGS sequence"/>
</dbReference>
<evidence type="ECO:0000259" key="2">
    <source>
        <dbReference type="Pfam" id="PF20155"/>
    </source>
</evidence>
<dbReference type="InterPro" id="IPR016024">
    <property type="entry name" value="ARM-type_fold"/>
</dbReference>
<proteinExistence type="predicted"/>
<keyword evidence="1" id="KW-0812">Transmembrane</keyword>
<feature type="non-terminal residue" evidence="3">
    <location>
        <position position="947"/>
    </location>
</feature>
<accession>A0A934ML32</accession>
<name>A0A934ML32_9BACL</name>
<dbReference type="AlphaFoldDB" id="A0A934ML32"/>
<dbReference type="SUPFAM" id="SSF48371">
    <property type="entry name" value="ARM repeat"/>
    <property type="match status" value="1"/>
</dbReference>
<feature type="transmembrane region" description="Helical" evidence="1">
    <location>
        <begin position="606"/>
        <end position="626"/>
    </location>
</feature>
<evidence type="ECO:0000313" key="4">
    <source>
        <dbReference type="Proteomes" id="UP000640274"/>
    </source>
</evidence>